<dbReference type="SUPFAM" id="SSF52172">
    <property type="entry name" value="CheY-like"/>
    <property type="match status" value="1"/>
</dbReference>
<dbReference type="PANTHER" id="PTHR44591">
    <property type="entry name" value="STRESS RESPONSE REGULATOR PROTEIN 1"/>
    <property type="match status" value="1"/>
</dbReference>
<dbReference type="GO" id="GO:0000160">
    <property type="term" value="P:phosphorelay signal transduction system"/>
    <property type="evidence" value="ECO:0007669"/>
    <property type="project" value="InterPro"/>
</dbReference>
<dbReference type="EMBL" id="FOQT01000001">
    <property type="protein sequence ID" value="SFH79526.1"/>
    <property type="molecule type" value="Genomic_DNA"/>
</dbReference>
<dbReference type="STRING" id="1125876.SAMN05443292_0154"/>
<feature type="modified residue" description="4-aspartylphosphate" evidence="2">
    <location>
        <position position="56"/>
    </location>
</feature>
<sequence>MIEEDKKVLIFDDNVQILELCTEILEDLGCEIKTSPTTMDVVEQVLDFMPDLILMDNWLPDVSGIEATQMIKAHEDLKDIPVVYFSANTNISSLAEEAGADGYFPKPFDIYKFEEMVKLYLKVK</sequence>
<protein>
    <submittedName>
        <fullName evidence="4">Two-component system, cell cycle response regulator DivK</fullName>
    </submittedName>
</protein>
<dbReference type="RefSeq" id="WP_090078277.1">
    <property type="nucleotide sequence ID" value="NZ_FOQT01000001.1"/>
</dbReference>
<dbReference type="PROSITE" id="PS50110">
    <property type="entry name" value="RESPONSE_REGULATORY"/>
    <property type="match status" value="1"/>
</dbReference>
<dbReference type="Gene3D" id="3.40.50.2300">
    <property type="match status" value="1"/>
</dbReference>
<evidence type="ECO:0000313" key="4">
    <source>
        <dbReference type="EMBL" id="SFH79526.1"/>
    </source>
</evidence>
<feature type="domain" description="Response regulatory" evidence="3">
    <location>
        <begin position="7"/>
        <end position="121"/>
    </location>
</feature>
<proteinExistence type="predicted"/>
<name>A0A1I3CYS9_9FLAO</name>
<dbReference type="PANTHER" id="PTHR44591:SF3">
    <property type="entry name" value="RESPONSE REGULATORY DOMAIN-CONTAINING PROTEIN"/>
    <property type="match status" value="1"/>
</dbReference>
<reference evidence="4 5" key="1">
    <citation type="submission" date="2016-10" db="EMBL/GenBank/DDBJ databases">
        <authorList>
            <person name="de Groot N.N."/>
        </authorList>
    </citation>
    <scope>NUCLEOTIDE SEQUENCE [LARGE SCALE GENOMIC DNA]</scope>
    <source>
        <strain evidence="4 5">DSM 26000</strain>
    </source>
</reference>
<dbReference type="InterPro" id="IPR050595">
    <property type="entry name" value="Bact_response_regulator"/>
</dbReference>
<keyword evidence="1 2" id="KW-0597">Phosphoprotein</keyword>
<dbReference type="Pfam" id="PF00072">
    <property type="entry name" value="Response_reg"/>
    <property type="match status" value="1"/>
</dbReference>
<accession>A0A1I3CYS9</accession>
<dbReference type="InterPro" id="IPR001789">
    <property type="entry name" value="Sig_transdc_resp-reg_receiver"/>
</dbReference>
<dbReference type="InterPro" id="IPR011006">
    <property type="entry name" value="CheY-like_superfamily"/>
</dbReference>
<evidence type="ECO:0000256" key="2">
    <source>
        <dbReference type="PROSITE-ProRule" id="PRU00169"/>
    </source>
</evidence>
<dbReference type="SMART" id="SM00448">
    <property type="entry name" value="REC"/>
    <property type="match status" value="1"/>
</dbReference>
<gene>
    <name evidence="4" type="ORF">SAMN05443292_0154</name>
</gene>
<dbReference type="CDD" id="cd17546">
    <property type="entry name" value="REC_hyHK_CKI1_RcsC-like"/>
    <property type="match status" value="1"/>
</dbReference>
<keyword evidence="5" id="KW-1185">Reference proteome</keyword>
<dbReference type="Proteomes" id="UP000198931">
    <property type="component" value="Unassembled WGS sequence"/>
</dbReference>
<evidence type="ECO:0000259" key="3">
    <source>
        <dbReference type="PROSITE" id="PS50110"/>
    </source>
</evidence>
<dbReference type="AlphaFoldDB" id="A0A1I3CYS9"/>
<evidence type="ECO:0000313" key="5">
    <source>
        <dbReference type="Proteomes" id="UP000198931"/>
    </source>
</evidence>
<evidence type="ECO:0000256" key="1">
    <source>
        <dbReference type="ARBA" id="ARBA00022553"/>
    </source>
</evidence>
<dbReference type="OrthoDB" id="9789181at2"/>
<organism evidence="4 5">
    <name type="scientific">Halpernia frigidisoli</name>
    <dbReference type="NCBI Taxonomy" id="1125876"/>
    <lineage>
        <taxon>Bacteria</taxon>
        <taxon>Pseudomonadati</taxon>
        <taxon>Bacteroidota</taxon>
        <taxon>Flavobacteriia</taxon>
        <taxon>Flavobacteriales</taxon>
        <taxon>Weeksellaceae</taxon>
        <taxon>Chryseobacterium group</taxon>
        <taxon>Halpernia</taxon>
    </lineage>
</organism>